<dbReference type="RefSeq" id="XP_022106700.1">
    <property type="nucleotide sequence ID" value="XM_022251008.1"/>
</dbReference>
<dbReference type="GO" id="GO:0000049">
    <property type="term" value="F:tRNA binding"/>
    <property type="evidence" value="ECO:0007669"/>
    <property type="project" value="TreeGrafter"/>
</dbReference>
<evidence type="ECO:0000256" key="6">
    <source>
        <dbReference type="ARBA" id="ARBA00022723"/>
    </source>
</evidence>
<sequence>MCLSSLWPVSITLQRALQLTVRQAKLSFSSPNCSRPASTAADSMKLDTPEFRAIFTPELKQLAEIFRLNNHELKIAGGAVRDLLMGKQPQDIDFATTATPAEMKEMFEQEGIRMLNTKGEQHGTITARLNNRENFEVTTLRVDRVTDGRHAEVEFTRDWRTDAERRDLTINSMFLGLDGTLVDFFNGKEDLEHHRVAFVGDPTARIREDFLRILRYFRFYGRIADQPNQHCSETLQAIQENGDGLAGISGERIWLELKKIVTGNHAASLMECMHDLQLTQYMGLPPLTNITNFRRVWARSKSLDPKPMTFLSSLLKTDVEVLQLEARLKISADERKTALFIITERDDKYNASNPLKPYQDLVVSLQGKEKNILAYTQEVLKYRGDKELLERLSSWEIPRFPITGKDLITAGVPKGREFGQILERLRERWMESNFRLSKEELLKTLDHTTKSGR</sequence>
<dbReference type="InterPro" id="IPR050264">
    <property type="entry name" value="Bact_CCA-adding_enz_type3_sf"/>
</dbReference>
<dbReference type="InterPro" id="IPR032828">
    <property type="entry name" value="PolyA_RNA-bd"/>
</dbReference>
<dbReference type="GO" id="GO:0001680">
    <property type="term" value="P:tRNA 3'-terminal CCA addition"/>
    <property type="evidence" value="ECO:0007669"/>
    <property type="project" value="TreeGrafter"/>
</dbReference>
<keyword evidence="9" id="KW-0694">RNA-binding</keyword>
<protein>
    <submittedName>
        <fullName evidence="13 14">CCA tRNA nucleotidyltransferase 1, mitochondrial-like</fullName>
    </submittedName>
</protein>
<evidence type="ECO:0000313" key="15">
    <source>
        <dbReference type="RefSeq" id="XP_022106701.1"/>
    </source>
</evidence>
<dbReference type="GO" id="GO:1990180">
    <property type="term" value="P:mitochondrial tRNA 3'-end processing"/>
    <property type="evidence" value="ECO:0007669"/>
    <property type="project" value="TreeGrafter"/>
</dbReference>
<evidence type="ECO:0000256" key="1">
    <source>
        <dbReference type="ARBA" id="ARBA00001946"/>
    </source>
</evidence>
<dbReference type="OMA" id="NLCPKPM"/>
<dbReference type="Gene3D" id="3.30.460.10">
    <property type="entry name" value="Beta Polymerase, domain 2"/>
    <property type="match status" value="1"/>
</dbReference>
<gene>
    <name evidence="13 14 15 16" type="primary">LOC110987879</name>
</gene>
<evidence type="ECO:0000256" key="5">
    <source>
        <dbReference type="ARBA" id="ARBA00022695"/>
    </source>
</evidence>
<dbReference type="Proteomes" id="UP000694845">
    <property type="component" value="Unplaced"/>
</dbReference>
<keyword evidence="8" id="KW-0460">Magnesium</keyword>
<dbReference type="PANTHER" id="PTHR46173:SF1">
    <property type="entry name" value="CCA TRNA NUCLEOTIDYLTRANSFERASE 1, MITOCHONDRIAL"/>
    <property type="match status" value="1"/>
</dbReference>
<evidence type="ECO:0000313" key="14">
    <source>
        <dbReference type="RefSeq" id="XP_022106700.1"/>
    </source>
</evidence>
<dbReference type="AlphaFoldDB" id="A0A8B7ZT99"/>
<dbReference type="Pfam" id="PF01743">
    <property type="entry name" value="PolyA_pol"/>
    <property type="match status" value="1"/>
</dbReference>
<dbReference type="SUPFAM" id="SSF81891">
    <property type="entry name" value="Poly A polymerase C-terminal region-like"/>
    <property type="match status" value="1"/>
</dbReference>
<dbReference type="CDD" id="cd05398">
    <property type="entry name" value="NT_ClassII-CCAase"/>
    <property type="match status" value="1"/>
</dbReference>
<evidence type="ECO:0000256" key="7">
    <source>
        <dbReference type="ARBA" id="ARBA00022741"/>
    </source>
</evidence>
<dbReference type="PANTHER" id="PTHR46173">
    <property type="entry name" value="CCA TRNA NUCLEOTIDYLTRANSFERASE 1, MITOCHONDRIAL"/>
    <property type="match status" value="1"/>
</dbReference>
<evidence type="ECO:0000256" key="4">
    <source>
        <dbReference type="ARBA" id="ARBA00022694"/>
    </source>
</evidence>
<keyword evidence="5" id="KW-0548">Nucleotidyltransferase</keyword>
<dbReference type="InterPro" id="IPR002646">
    <property type="entry name" value="PolA_pol_head_dom"/>
</dbReference>
<keyword evidence="3 9" id="KW-0808">Transferase</keyword>
<dbReference type="GO" id="GO:0005739">
    <property type="term" value="C:mitochondrion"/>
    <property type="evidence" value="ECO:0007669"/>
    <property type="project" value="TreeGrafter"/>
</dbReference>
<feature type="domain" description="Poly A polymerase head" evidence="10">
    <location>
        <begin position="75"/>
        <end position="196"/>
    </location>
</feature>
<reference evidence="13 14" key="1">
    <citation type="submission" date="2025-04" db="UniProtKB">
        <authorList>
            <consortium name="RefSeq"/>
        </authorList>
    </citation>
    <scope>IDENTIFICATION</scope>
</reference>
<proteinExistence type="inferred from homology"/>
<evidence type="ECO:0000256" key="3">
    <source>
        <dbReference type="ARBA" id="ARBA00022679"/>
    </source>
</evidence>
<dbReference type="OrthoDB" id="445712at2759"/>
<evidence type="ECO:0000313" key="13">
    <source>
        <dbReference type="RefSeq" id="XP_022106699.1"/>
    </source>
</evidence>
<dbReference type="GO" id="GO:0000166">
    <property type="term" value="F:nucleotide binding"/>
    <property type="evidence" value="ECO:0007669"/>
    <property type="project" value="UniProtKB-KW"/>
</dbReference>
<keyword evidence="6" id="KW-0479">Metal-binding</keyword>
<dbReference type="GO" id="GO:0016779">
    <property type="term" value="F:nucleotidyltransferase activity"/>
    <property type="evidence" value="ECO:0007669"/>
    <property type="project" value="UniProtKB-KW"/>
</dbReference>
<dbReference type="SUPFAM" id="SSF81301">
    <property type="entry name" value="Nucleotidyltransferase"/>
    <property type="match status" value="1"/>
</dbReference>
<dbReference type="RefSeq" id="XP_022106701.1">
    <property type="nucleotide sequence ID" value="XM_022251009.1"/>
</dbReference>
<evidence type="ECO:0000256" key="9">
    <source>
        <dbReference type="RuleBase" id="RU003953"/>
    </source>
</evidence>
<dbReference type="KEGG" id="aplc:110987879"/>
<dbReference type="GeneID" id="110987879"/>
<accession>A0A8B7ZT99</accession>
<name>A0A8B7ZT99_ACAPL</name>
<dbReference type="RefSeq" id="XP_022106702.1">
    <property type="nucleotide sequence ID" value="XM_022251010.1"/>
</dbReference>
<evidence type="ECO:0000259" key="11">
    <source>
        <dbReference type="Pfam" id="PF12627"/>
    </source>
</evidence>
<keyword evidence="12" id="KW-1185">Reference proteome</keyword>
<dbReference type="GO" id="GO:0046872">
    <property type="term" value="F:metal ion binding"/>
    <property type="evidence" value="ECO:0007669"/>
    <property type="project" value="UniProtKB-KW"/>
</dbReference>
<evidence type="ECO:0000259" key="10">
    <source>
        <dbReference type="Pfam" id="PF01743"/>
    </source>
</evidence>
<dbReference type="InterPro" id="IPR043519">
    <property type="entry name" value="NT_sf"/>
</dbReference>
<dbReference type="Gene3D" id="1.10.3090.10">
    <property type="entry name" value="cca-adding enzyme, domain 2"/>
    <property type="match status" value="1"/>
</dbReference>
<keyword evidence="7" id="KW-0547">Nucleotide-binding</keyword>
<evidence type="ECO:0000256" key="8">
    <source>
        <dbReference type="ARBA" id="ARBA00022842"/>
    </source>
</evidence>
<organism evidence="12 15">
    <name type="scientific">Acanthaster planci</name>
    <name type="common">Crown-of-thorns starfish</name>
    <dbReference type="NCBI Taxonomy" id="133434"/>
    <lineage>
        <taxon>Eukaryota</taxon>
        <taxon>Metazoa</taxon>
        <taxon>Echinodermata</taxon>
        <taxon>Eleutherozoa</taxon>
        <taxon>Asterozoa</taxon>
        <taxon>Asteroidea</taxon>
        <taxon>Valvatacea</taxon>
        <taxon>Valvatida</taxon>
        <taxon>Acanthasteridae</taxon>
        <taxon>Acanthaster</taxon>
    </lineage>
</organism>
<evidence type="ECO:0000313" key="12">
    <source>
        <dbReference type="Proteomes" id="UP000694845"/>
    </source>
</evidence>
<comment type="similarity">
    <text evidence="2 9">Belongs to the tRNA nucleotidyltransferase/poly(A) polymerase family.</text>
</comment>
<evidence type="ECO:0000256" key="2">
    <source>
        <dbReference type="ARBA" id="ARBA00007265"/>
    </source>
</evidence>
<dbReference type="RefSeq" id="XP_022106699.1">
    <property type="nucleotide sequence ID" value="XM_022251007.1"/>
</dbReference>
<keyword evidence="4" id="KW-0819">tRNA processing</keyword>
<evidence type="ECO:0000313" key="16">
    <source>
        <dbReference type="RefSeq" id="XP_022106702.1"/>
    </source>
</evidence>
<feature type="domain" description="tRNA nucleotidyltransferase/poly(A) polymerase RNA and SrmB- binding" evidence="11">
    <location>
        <begin position="233"/>
        <end position="282"/>
    </location>
</feature>
<dbReference type="Pfam" id="PF12627">
    <property type="entry name" value="PolyA_pol_RNAbd"/>
    <property type="match status" value="1"/>
</dbReference>
<dbReference type="CTD" id="51095"/>
<comment type="cofactor">
    <cofactor evidence="1">
        <name>Mg(2+)</name>
        <dbReference type="ChEBI" id="CHEBI:18420"/>
    </cofactor>
</comment>